<keyword evidence="2" id="KW-0611">Plant defense</keyword>
<dbReference type="AlphaFoldDB" id="K4F0M3"/>
<evidence type="ECO:0000256" key="2">
    <source>
        <dbReference type="ARBA" id="ARBA00022821"/>
    </source>
</evidence>
<dbReference type="GO" id="GO:0006952">
    <property type="term" value="P:defense response"/>
    <property type="evidence" value="ECO:0007669"/>
    <property type="project" value="UniProtKB-KW"/>
</dbReference>
<dbReference type="Gene3D" id="1.10.8.430">
    <property type="entry name" value="Helical domain of apoptotic protease-activating factors"/>
    <property type="match status" value="1"/>
</dbReference>
<feature type="domain" description="NB-ARC" evidence="4">
    <location>
        <begin position="1"/>
        <end position="144"/>
    </location>
</feature>
<evidence type="ECO:0000313" key="5">
    <source>
        <dbReference type="EMBL" id="AEW24035.1"/>
    </source>
</evidence>
<dbReference type="PANTHER" id="PTHR33463">
    <property type="entry name" value="NB-ARC DOMAIN-CONTAINING PROTEIN-RELATED"/>
    <property type="match status" value="1"/>
</dbReference>
<dbReference type="Pfam" id="PF00931">
    <property type="entry name" value="NB-ARC"/>
    <property type="match status" value="1"/>
</dbReference>
<dbReference type="InterPro" id="IPR042197">
    <property type="entry name" value="Apaf_helical"/>
</dbReference>
<dbReference type="InterPro" id="IPR002182">
    <property type="entry name" value="NB-ARC"/>
</dbReference>
<accession>K4F0M3</accession>
<proteinExistence type="predicted"/>
<evidence type="ECO:0000256" key="3">
    <source>
        <dbReference type="ARBA" id="ARBA00022840"/>
    </source>
</evidence>
<dbReference type="InterPro" id="IPR050905">
    <property type="entry name" value="Plant_NBS-LRR"/>
</dbReference>
<dbReference type="GO" id="GO:0043531">
    <property type="term" value="F:ADP binding"/>
    <property type="evidence" value="ECO:0007669"/>
    <property type="project" value="InterPro"/>
</dbReference>
<protein>
    <submittedName>
        <fullName evidence="5">Putative CC-NBS-LRR disease resistance protein</fullName>
    </submittedName>
</protein>
<dbReference type="GO" id="GO:0005524">
    <property type="term" value="F:ATP binding"/>
    <property type="evidence" value="ECO:0007669"/>
    <property type="project" value="UniProtKB-KW"/>
</dbReference>
<keyword evidence="1" id="KW-0547">Nucleotide-binding</keyword>
<evidence type="ECO:0000256" key="1">
    <source>
        <dbReference type="ARBA" id="ARBA00022741"/>
    </source>
</evidence>
<feature type="non-terminal residue" evidence="5">
    <location>
        <position position="1"/>
    </location>
</feature>
<dbReference type="PRINTS" id="PR00364">
    <property type="entry name" value="DISEASERSIST"/>
</dbReference>
<reference evidence="5" key="1">
    <citation type="submission" date="2011-10" db="EMBL/GenBank/DDBJ databases">
        <title>Identification and analysis of resistance gene analogs (RGAs) diversity in Rubus spp. Colombian germplasm.</title>
        <authorList>
            <person name="Afanador-Kafuri L."/>
            <person name="Alvarez E."/>
            <person name="Mejia J.F."/>
            <person name="Gonzalez A."/>
        </authorList>
    </citation>
    <scope>NUCLEOTIDE SEQUENCE</scope>
    <source>
        <tissue evidence="5">Leaf</tissue>
    </source>
</reference>
<organism evidence="5">
    <name type="scientific">Rubus sp. LAK-2011</name>
    <dbReference type="NCBI Taxonomy" id="1111067"/>
    <lineage>
        <taxon>Eukaryota</taxon>
        <taxon>Viridiplantae</taxon>
        <taxon>Streptophyta</taxon>
        <taxon>Embryophyta</taxon>
        <taxon>Tracheophyta</taxon>
        <taxon>Spermatophyta</taxon>
        <taxon>Magnoliopsida</taxon>
        <taxon>eudicotyledons</taxon>
        <taxon>Gunneridae</taxon>
        <taxon>Pentapetalae</taxon>
        <taxon>rosids</taxon>
        <taxon>fabids</taxon>
        <taxon>Rosales</taxon>
        <taxon>Rosaceae</taxon>
        <taxon>Rosoideae</taxon>
        <taxon>Rosoideae incertae sedis</taxon>
        <taxon>Rubus</taxon>
    </lineage>
</organism>
<feature type="non-terminal residue" evidence="5">
    <location>
        <position position="170"/>
    </location>
</feature>
<sequence>GGVGKTTLAEEVYRQANEKKLFDGVVIVVDVKNYPERIQKENYIERIQKEIAEKLDIDIRQCQTEKGRARHLWDKLKDNKILIILDDVWEKIELKEVGIPPTCNIMFTSRNREVLYSKMGAQKEFSLAVLGEEESWRLFEKMAGAVVLDERILEKAIQVSNKCGGLPLAI</sequence>
<dbReference type="InterPro" id="IPR027417">
    <property type="entry name" value="P-loop_NTPase"/>
</dbReference>
<evidence type="ECO:0000259" key="4">
    <source>
        <dbReference type="Pfam" id="PF00931"/>
    </source>
</evidence>
<keyword evidence="3" id="KW-0067">ATP-binding</keyword>
<name>K4F0M3_9ROSA</name>
<dbReference type="EMBL" id="JN990372">
    <property type="protein sequence ID" value="AEW24035.1"/>
    <property type="molecule type" value="Genomic_DNA"/>
</dbReference>
<dbReference type="SUPFAM" id="SSF52540">
    <property type="entry name" value="P-loop containing nucleoside triphosphate hydrolases"/>
    <property type="match status" value="1"/>
</dbReference>
<dbReference type="Gene3D" id="3.40.50.300">
    <property type="entry name" value="P-loop containing nucleotide triphosphate hydrolases"/>
    <property type="match status" value="1"/>
</dbReference>
<dbReference type="PANTHER" id="PTHR33463:SF198">
    <property type="entry name" value="RPP4C3"/>
    <property type="match status" value="1"/>
</dbReference>